<feature type="compositionally biased region" description="Polar residues" evidence="1">
    <location>
        <begin position="1"/>
        <end position="13"/>
    </location>
</feature>
<dbReference type="InterPro" id="IPR008906">
    <property type="entry name" value="HATC_C_dom"/>
</dbReference>
<dbReference type="Pfam" id="PF05699">
    <property type="entry name" value="Dimer_Tnp_hAT"/>
    <property type="match status" value="1"/>
</dbReference>
<feature type="region of interest" description="Disordered" evidence="1">
    <location>
        <begin position="1"/>
        <end position="21"/>
    </location>
</feature>
<comment type="caution">
    <text evidence="3">The sequence shown here is derived from an EMBL/GenBank/DDBJ whole genome shotgun (WGS) entry which is preliminary data.</text>
</comment>
<keyword evidence="4" id="KW-1185">Reference proteome</keyword>
<dbReference type="PANTHER" id="PTHR45749:SF21">
    <property type="entry name" value="DUF4371 DOMAIN-CONTAINING PROTEIN"/>
    <property type="match status" value="1"/>
</dbReference>
<proteinExistence type="predicted"/>
<organism evidence="3 4">
    <name type="scientific">Dryococelus australis</name>
    <dbReference type="NCBI Taxonomy" id="614101"/>
    <lineage>
        <taxon>Eukaryota</taxon>
        <taxon>Metazoa</taxon>
        <taxon>Ecdysozoa</taxon>
        <taxon>Arthropoda</taxon>
        <taxon>Hexapoda</taxon>
        <taxon>Insecta</taxon>
        <taxon>Pterygota</taxon>
        <taxon>Neoptera</taxon>
        <taxon>Polyneoptera</taxon>
        <taxon>Phasmatodea</taxon>
        <taxon>Verophasmatodea</taxon>
        <taxon>Anareolatae</taxon>
        <taxon>Phasmatidae</taxon>
        <taxon>Eurycanthinae</taxon>
        <taxon>Dryococelus</taxon>
    </lineage>
</organism>
<sequence length="598" mass="67574">MLDPDSTSSNNSKIDAVSIRDHESTSLCTEDMGAVLLSDSKSDIATADIIGTSSSSTVSASEKFSYHENSESHKSSEETLLAFNQKPVSARLSAQVSKEMEKAQKALITIVSCMKFLVICGLFLKANKKRRLIELRGNEIPDIKDWLFKHHNWLSYDIQNEILQLLPLTLLCNLNQDIKKNKYFALIVDETTDNSTKEQVSISLRHVNDDFDVFEDFIGFGHMKGAQAVISSKENRAIYIHCFSHSLNSALIHASSTVPEILNVLENVHTLAKFFNESAKRTTIFLNYKADDNPALAKNTTLNPLLKSKESVANRLSAFFEKTSSLFHLEVSVIVFGITEEHARNLQTSDLSITSALRKTEIVMGRLTDLRTEEKFTELEDLDLQPVSLPRVQKPPKRLEHSINVSPPVQYSSPEQFLKQKYFTVIDSIKGEIESRFQHPGVAIYKAFVNVLVKSSNGEVENIRDQVLQICEPFKGDLNVERFTRQLAMLTELTAGRKINNVHDVLDSIRREQPQTRRLFSEVCTCFKLPLVLPATSATAERTFSALRHLKTWLRSTMTQERLNHIAVLAVHWDLAKDFSNLDIANKFISSKESRKLN</sequence>
<gene>
    <name evidence="3" type="ORF">PR048_001537</name>
</gene>
<evidence type="ECO:0000256" key="1">
    <source>
        <dbReference type="SAM" id="MobiDB-lite"/>
    </source>
</evidence>
<dbReference type="SUPFAM" id="SSF53098">
    <property type="entry name" value="Ribonuclease H-like"/>
    <property type="match status" value="1"/>
</dbReference>
<accession>A0ABQ9IHK4</accession>
<evidence type="ECO:0000313" key="3">
    <source>
        <dbReference type="EMBL" id="KAJ8896194.1"/>
    </source>
</evidence>
<dbReference type="PANTHER" id="PTHR45749">
    <property type="match status" value="1"/>
</dbReference>
<feature type="domain" description="HAT C-terminal dimerisation" evidence="2">
    <location>
        <begin position="531"/>
        <end position="572"/>
    </location>
</feature>
<reference evidence="3 4" key="1">
    <citation type="submission" date="2023-02" db="EMBL/GenBank/DDBJ databases">
        <title>LHISI_Scaffold_Assembly.</title>
        <authorList>
            <person name="Stuart O.P."/>
            <person name="Cleave R."/>
            <person name="Magrath M.J.L."/>
            <person name="Mikheyev A.S."/>
        </authorList>
    </citation>
    <scope>NUCLEOTIDE SEQUENCE [LARGE SCALE GENOMIC DNA]</scope>
    <source>
        <strain evidence="3">Daus_M_001</strain>
        <tissue evidence="3">Leg muscle</tissue>
    </source>
</reference>
<protein>
    <recommendedName>
        <fullName evidence="2">HAT C-terminal dimerisation domain-containing protein</fullName>
    </recommendedName>
</protein>
<dbReference type="InterPro" id="IPR012337">
    <property type="entry name" value="RNaseH-like_sf"/>
</dbReference>
<dbReference type="EMBL" id="JARBHB010000001">
    <property type="protein sequence ID" value="KAJ8896194.1"/>
    <property type="molecule type" value="Genomic_DNA"/>
</dbReference>
<evidence type="ECO:0000313" key="4">
    <source>
        <dbReference type="Proteomes" id="UP001159363"/>
    </source>
</evidence>
<dbReference type="Proteomes" id="UP001159363">
    <property type="component" value="Chromosome 1"/>
</dbReference>
<evidence type="ECO:0000259" key="2">
    <source>
        <dbReference type="Pfam" id="PF05699"/>
    </source>
</evidence>
<name>A0ABQ9IHK4_9NEOP</name>